<evidence type="ECO:0000256" key="2">
    <source>
        <dbReference type="ARBA" id="ARBA00023125"/>
    </source>
</evidence>
<dbReference type="PANTHER" id="PTHR30349">
    <property type="entry name" value="PHAGE INTEGRASE-RELATED"/>
    <property type="match status" value="1"/>
</dbReference>
<dbReference type="Gene3D" id="1.10.150.130">
    <property type="match status" value="1"/>
</dbReference>
<dbReference type="Gene3D" id="1.10.443.10">
    <property type="entry name" value="Intergrase catalytic core"/>
    <property type="match status" value="1"/>
</dbReference>
<keyword evidence="2" id="KW-0238">DNA-binding</keyword>
<dbReference type="Pfam" id="PF00589">
    <property type="entry name" value="Phage_integrase"/>
    <property type="match status" value="1"/>
</dbReference>
<keyword evidence="3" id="KW-0233">DNA recombination</keyword>
<name>A0A6G9XKT6_NOCBR</name>
<organism evidence="5 6">
    <name type="scientific">Nocardia brasiliensis</name>
    <dbReference type="NCBI Taxonomy" id="37326"/>
    <lineage>
        <taxon>Bacteria</taxon>
        <taxon>Bacillati</taxon>
        <taxon>Actinomycetota</taxon>
        <taxon>Actinomycetes</taxon>
        <taxon>Mycobacteriales</taxon>
        <taxon>Nocardiaceae</taxon>
        <taxon>Nocardia</taxon>
    </lineage>
</organism>
<gene>
    <name evidence="5" type="ORF">F5X71_03655</name>
</gene>
<dbReference type="InterPro" id="IPR050090">
    <property type="entry name" value="Tyrosine_recombinase_XerCD"/>
</dbReference>
<dbReference type="InterPro" id="IPR058717">
    <property type="entry name" value="Phage_L5_Integrase_N"/>
</dbReference>
<accession>A0A6G9XKT6</accession>
<dbReference type="AlphaFoldDB" id="A0A6G9XKT6"/>
<dbReference type="GO" id="GO:0006310">
    <property type="term" value="P:DNA recombination"/>
    <property type="evidence" value="ECO:0007669"/>
    <property type="project" value="UniProtKB-KW"/>
</dbReference>
<feature type="domain" description="Tyr recombinase" evidence="4">
    <location>
        <begin position="166"/>
        <end position="351"/>
    </location>
</feature>
<evidence type="ECO:0000259" key="4">
    <source>
        <dbReference type="PROSITE" id="PS51898"/>
    </source>
</evidence>
<dbReference type="GO" id="GO:0003677">
    <property type="term" value="F:DNA binding"/>
    <property type="evidence" value="ECO:0007669"/>
    <property type="project" value="UniProtKB-KW"/>
</dbReference>
<dbReference type="InterPro" id="IPR011010">
    <property type="entry name" value="DNA_brk_join_enz"/>
</dbReference>
<dbReference type="PANTHER" id="PTHR30349:SF64">
    <property type="entry name" value="PROPHAGE INTEGRASE INTD-RELATED"/>
    <property type="match status" value="1"/>
</dbReference>
<dbReference type="InterPro" id="IPR002104">
    <property type="entry name" value="Integrase_catalytic"/>
</dbReference>
<sequence>MARRRFGKVRKLPSGRYQASFIGPDGQRQNAPNTFRTKTDADRWLVKAEADISKGTWLDEQLGLQIFHEYATAYLKENPDVGRRWEETCLRNMRLHMAEIRDKPLIAITAPVVRSWYANAMAGTGGKTSIRQSYRFLRAVMNQAKRDRAILVNPCMIKGAGSDGAKERGIATPAEVADLVDNITPRYRAAVLIAAWCGLRRGEIIGLAVKDVDLEANVLWVRRNRVEMLESDEAFDKDPKTDAGKRPVEIPPHLHPYLVDHKDKWAGKEWMFMGRDGQRMRGNAAYQAFVRARNKVGVDVSFHDLRHTGQTLAAATGATLADLKKRMGHASNAAALRYLHAVDGRDREIADALSKLAARGNAVGLPRSIVVKH</sequence>
<dbReference type="CDD" id="cd01189">
    <property type="entry name" value="INT_ICEBs1_C_like"/>
    <property type="match status" value="1"/>
</dbReference>
<evidence type="ECO:0000256" key="1">
    <source>
        <dbReference type="ARBA" id="ARBA00008857"/>
    </source>
</evidence>
<protein>
    <submittedName>
        <fullName evidence="5">Tyrosine-type recombinase/integrase</fullName>
    </submittedName>
</protein>
<dbReference type="Pfam" id="PF26003">
    <property type="entry name" value="Integrase_N_phage"/>
    <property type="match status" value="1"/>
</dbReference>
<dbReference type="SUPFAM" id="SSF56349">
    <property type="entry name" value="DNA breaking-rejoining enzymes"/>
    <property type="match status" value="1"/>
</dbReference>
<comment type="similarity">
    <text evidence="1">Belongs to the 'phage' integrase family.</text>
</comment>
<evidence type="ECO:0000256" key="3">
    <source>
        <dbReference type="ARBA" id="ARBA00023172"/>
    </source>
</evidence>
<reference evidence="5 6" key="1">
    <citation type="journal article" date="2019" name="ACS Chem. Biol.">
        <title>Identification and Mobilization of a Cryptic Antibiotic Biosynthesis Gene Locus from a Human-Pathogenic Nocardia Isolate.</title>
        <authorList>
            <person name="Herisse M."/>
            <person name="Ishida K."/>
            <person name="Porter J.L."/>
            <person name="Howden B."/>
            <person name="Hertweck C."/>
            <person name="Stinear T.P."/>
            <person name="Pidot S.J."/>
        </authorList>
    </citation>
    <scope>NUCLEOTIDE SEQUENCE [LARGE SCALE GENOMIC DNA]</scope>
    <source>
        <strain evidence="5 6">AUSMDU00024985</strain>
    </source>
</reference>
<dbReference type="Proteomes" id="UP000501705">
    <property type="component" value="Chromosome"/>
</dbReference>
<dbReference type="EMBL" id="CP046171">
    <property type="protein sequence ID" value="QIS01527.1"/>
    <property type="molecule type" value="Genomic_DNA"/>
</dbReference>
<dbReference type="GO" id="GO:0015074">
    <property type="term" value="P:DNA integration"/>
    <property type="evidence" value="ECO:0007669"/>
    <property type="project" value="InterPro"/>
</dbReference>
<evidence type="ECO:0000313" key="6">
    <source>
        <dbReference type="Proteomes" id="UP000501705"/>
    </source>
</evidence>
<proteinExistence type="inferred from homology"/>
<dbReference type="InterPro" id="IPR010998">
    <property type="entry name" value="Integrase_recombinase_N"/>
</dbReference>
<dbReference type="RefSeq" id="WP_167460668.1">
    <property type="nucleotide sequence ID" value="NZ_CP046171.1"/>
</dbReference>
<evidence type="ECO:0000313" key="5">
    <source>
        <dbReference type="EMBL" id="QIS01527.1"/>
    </source>
</evidence>
<dbReference type="InterPro" id="IPR013762">
    <property type="entry name" value="Integrase-like_cat_sf"/>
</dbReference>
<dbReference type="PROSITE" id="PS51898">
    <property type="entry name" value="TYR_RECOMBINASE"/>
    <property type="match status" value="1"/>
</dbReference>